<proteinExistence type="predicted"/>
<keyword evidence="6" id="KW-1185">Reference proteome</keyword>
<dbReference type="InterPro" id="IPR010941">
    <property type="entry name" value="PhaC_N"/>
</dbReference>
<sequence>MGRRGAEYRHDGHMSPGLLTQLLDRLDPGGVLEAAGAAAAAALTKPASVARELGVLAGGSVAALAAAAVRGLGGDADGPVELPRDKRHADPAWEENPFCFLLRQEHALLTRALEAVAADLDLPPGTRAKVDFLLTQVIAAADPAHWPLTNPVVLRRAVDTGGRSLLRGARNAVRDLLIEGGPRQVAAERFTVGEDLAATPGAVVHRNRLVELIQYAPQTDRVHAVPMLFSPPWINKYYVMDLAPGRSLVERAVRSGHTVFMLSYRNPGPELAGLTMSDYLTEGVLAALDVIGDITGSDRIDLVGLCLGGTMATAAAAWCAAAGTQRVHSLTLLNTLLDYSEPGVLGVFTDAAAVERLDRIMSATGYLPGELMKATFDVLRPADLVWGPIVTGWLLGEDPPAFDMLAWNADSTRMPATMQLEYLRELYVHNRFAEGTFTLAGHRLDLGAVDVPAYVVAAQDDHIAPWTSVYAGARRLGGPLRFVLSSSGHIAGVVNPPSPRAWHRAGDGPLPADPLTWRADVAATQTTWWDDWTPWAAGRAGDLREPPPIGSAAHPVLDDAPGRYVRES</sequence>
<dbReference type="InterPro" id="IPR029058">
    <property type="entry name" value="AB_hydrolase_fold"/>
</dbReference>
<dbReference type="Pfam" id="PF07167">
    <property type="entry name" value="PhaC_N"/>
    <property type="match status" value="1"/>
</dbReference>
<keyword evidence="2" id="KW-0012">Acyltransferase</keyword>
<dbReference type="Proteomes" id="UP000184363">
    <property type="component" value="Unassembled WGS sequence"/>
</dbReference>
<feature type="region of interest" description="Disordered" evidence="3">
    <location>
        <begin position="539"/>
        <end position="568"/>
    </location>
</feature>
<dbReference type="STRING" id="1848.SAMN05443637_101439"/>
<evidence type="ECO:0000313" key="5">
    <source>
        <dbReference type="EMBL" id="SHJ98529.1"/>
    </source>
</evidence>
<dbReference type="PANTHER" id="PTHR36837:SF5">
    <property type="entry name" value="POLY-3-HYDROXYBUTYRATE SYNTHASE"/>
    <property type="match status" value="1"/>
</dbReference>
<dbReference type="EMBL" id="FRAP01000001">
    <property type="protein sequence ID" value="SHJ98529.1"/>
    <property type="molecule type" value="Genomic_DNA"/>
</dbReference>
<reference evidence="5 6" key="1">
    <citation type="submission" date="2016-11" db="EMBL/GenBank/DDBJ databases">
        <authorList>
            <person name="Jaros S."/>
            <person name="Januszkiewicz K."/>
            <person name="Wedrychowicz H."/>
        </authorList>
    </citation>
    <scope>NUCLEOTIDE SEQUENCE [LARGE SCALE GENOMIC DNA]</scope>
    <source>
        <strain evidence="5 6">DSM 43832</strain>
    </source>
</reference>
<accession>A0A1M6NS27</accession>
<dbReference type="AlphaFoldDB" id="A0A1M6NS27"/>
<name>A0A1M6NS27_PSETH</name>
<dbReference type="InterPro" id="IPR051321">
    <property type="entry name" value="PHA/PHB_synthase"/>
</dbReference>
<dbReference type="GO" id="GO:0016746">
    <property type="term" value="F:acyltransferase activity"/>
    <property type="evidence" value="ECO:0007669"/>
    <property type="project" value="UniProtKB-KW"/>
</dbReference>
<dbReference type="GO" id="GO:0042619">
    <property type="term" value="P:poly-hydroxybutyrate biosynthetic process"/>
    <property type="evidence" value="ECO:0007669"/>
    <property type="project" value="InterPro"/>
</dbReference>
<feature type="domain" description="Poly-beta-hydroxybutyrate polymerase N-terminal" evidence="4">
    <location>
        <begin position="84"/>
        <end position="250"/>
    </location>
</feature>
<dbReference type="PANTHER" id="PTHR36837">
    <property type="entry name" value="POLY(3-HYDROXYALKANOATE) POLYMERASE SUBUNIT PHAC"/>
    <property type="match status" value="1"/>
</dbReference>
<gene>
    <name evidence="5" type="ORF">SAMN05443637_101439</name>
</gene>
<evidence type="ECO:0000259" key="4">
    <source>
        <dbReference type="Pfam" id="PF07167"/>
    </source>
</evidence>
<evidence type="ECO:0000256" key="3">
    <source>
        <dbReference type="SAM" id="MobiDB-lite"/>
    </source>
</evidence>
<evidence type="ECO:0000256" key="2">
    <source>
        <dbReference type="ARBA" id="ARBA00023315"/>
    </source>
</evidence>
<evidence type="ECO:0000313" key="6">
    <source>
        <dbReference type="Proteomes" id="UP000184363"/>
    </source>
</evidence>
<dbReference type="Gene3D" id="3.40.50.1820">
    <property type="entry name" value="alpha/beta hydrolase"/>
    <property type="match status" value="1"/>
</dbReference>
<protein>
    <submittedName>
        <fullName evidence="5">Polyhydroxyalkanoate synthase</fullName>
    </submittedName>
</protein>
<feature type="compositionally biased region" description="Basic and acidic residues" evidence="3">
    <location>
        <begin position="556"/>
        <end position="568"/>
    </location>
</feature>
<keyword evidence="1" id="KW-0808">Transferase</keyword>
<evidence type="ECO:0000256" key="1">
    <source>
        <dbReference type="ARBA" id="ARBA00022679"/>
    </source>
</evidence>
<dbReference type="SUPFAM" id="SSF53474">
    <property type="entry name" value="alpha/beta-Hydrolases"/>
    <property type="match status" value="1"/>
</dbReference>
<organism evidence="5 6">
    <name type="scientific">Pseudonocardia thermophila</name>
    <dbReference type="NCBI Taxonomy" id="1848"/>
    <lineage>
        <taxon>Bacteria</taxon>
        <taxon>Bacillati</taxon>
        <taxon>Actinomycetota</taxon>
        <taxon>Actinomycetes</taxon>
        <taxon>Pseudonocardiales</taxon>
        <taxon>Pseudonocardiaceae</taxon>
        <taxon>Pseudonocardia</taxon>
    </lineage>
</organism>